<feature type="transmembrane region" description="Helical" evidence="2">
    <location>
        <begin position="61"/>
        <end position="82"/>
    </location>
</feature>
<proteinExistence type="predicted"/>
<dbReference type="AlphaFoldDB" id="A0A151B315"/>
<dbReference type="Proteomes" id="UP000075531">
    <property type="component" value="Unassembled WGS sequence"/>
</dbReference>
<keyword evidence="1" id="KW-0175">Coiled coil</keyword>
<accession>A0A151B315</accession>
<dbReference type="EMBL" id="LTBA01000019">
    <property type="protein sequence ID" value="KYH34301.1"/>
    <property type="molecule type" value="Genomic_DNA"/>
</dbReference>
<evidence type="ECO:0000256" key="2">
    <source>
        <dbReference type="SAM" id="Phobius"/>
    </source>
</evidence>
<reference evidence="3 4" key="1">
    <citation type="submission" date="2016-02" db="EMBL/GenBank/DDBJ databases">
        <title>Genome sequence of Clostridium tepidiprofundi DSM 19306.</title>
        <authorList>
            <person name="Poehlein A."/>
            <person name="Daniel R."/>
        </authorList>
    </citation>
    <scope>NUCLEOTIDE SEQUENCE [LARGE SCALE GENOMIC DNA]</scope>
    <source>
        <strain evidence="3 4">DSM 19306</strain>
    </source>
</reference>
<feature type="transmembrane region" description="Helical" evidence="2">
    <location>
        <begin position="88"/>
        <end position="110"/>
    </location>
</feature>
<dbReference type="RefSeq" id="WP_066825390.1">
    <property type="nucleotide sequence ID" value="NZ_LTBA01000019.1"/>
</dbReference>
<keyword evidence="4" id="KW-1185">Reference proteome</keyword>
<comment type="caution">
    <text evidence="3">The sequence shown here is derived from an EMBL/GenBank/DDBJ whole genome shotgun (WGS) entry which is preliminary data.</text>
</comment>
<feature type="coiled-coil region" evidence="1">
    <location>
        <begin position="2"/>
        <end position="36"/>
    </location>
</feature>
<keyword evidence="2" id="KW-0812">Transmembrane</keyword>
<organism evidence="3 4">
    <name type="scientific">Clostridium tepidiprofundi DSM 19306</name>
    <dbReference type="NCBI Taxonomy" id="1121338"/>
    <lineage>
        <taxon>Bacteria</taxon>
        <taxon>Bacillati</taxon>
        <taxon>Bacillota</taxon>
        <taxon>Clostridia</taxon>
        <taxon>Eubacteriales</taxon>
        <taxon>Clostridiaceae</taxon>
        <taxon>Clostridium</taxon>
    </lineage>
</organism>
<evidence type="ECO:0008006" key="5">
    <source>
        <dbReference type="Google" id="ProtNLM"/>
    </source>
</evidence>
<dbReference type="PATRIC" id="fig|1121338.3.peg.1766"/>
<keyword evidence="2" id="KW-0472">Membrane</keyword>
<name>A0A151B315_9CLOT</name>
<evidence type="ECO:0000313" key="3">
    <source>
        <dbReference type="EMBL" id="KYH34301.1"/>
    </source>
</evidence>
<keyword evidence="2" id="KW-1133">Transmembrane helix</keyword>
<gene>
    <name evidence="3" type="ORF">CLTEP_17260</name>
</gene>
<evidence type="ECO:0000256" key="1">
    <source>
        <dbReference type="SAM" id="Coils"/>
    </source>
</evidence>
<evidence type="ECO:0000313" key="4">
    <source>
        <dbReference type="Proteomes" id="UP000075531"/>
    </source>
</evidence>
<sequence length="134" mass="16284">MLEQKRKLGDNHLHEIEKLNERMEQLNKKNTNVKVEVKKRVRGNNRKNTLVKCLKYNMMKFLRVMLSNIIDFMLILAIYYPFRNTMKYYHFLSICIVYFCIFDGIIGWSVGKKILRLRVFDVKTIKEFNDHIKY</sequence>
<protein>
    <recommendedName>
        <fullName evidence="5">RDD family protein</fullName>
    </recommendedName>
</protein>